<dbReference type="InterPro" id="IPR015500">
    <property type="entry name" value="Peptidase_S8_subtilisin-rel"/>
</dbReference>
<dbReference type="Gene3D" id="2.60.120.1290">
    <property type="match status" value="1"/>
</dbReference>
<dbReference type="InterPro" id="IPR000209">
    <property type="entry name" value="Peptidase_S8/S53_dom"/>
</dbReference>
<keyword evidence="9" id="KW-1185">Reference proteome</keyword>
<dbReference type="PROSITE" id="PS00136">
    <property type="entry name" value="SUBTILASE_ASP"/>
    <property type="match status" value="1"/>
</dbReference>
<dbReference type="OrthoDB" id="2744137at2"/>
<feature type="domain" description="Peptidase S8/S53" evidence="7">
    <location>
        <begin position="100"/>
        <end position="229"/>
    </location>
</feature>
<evidence type="ECO:0000313" key="9">
    <source>
        <dbReference type="Proteomes" id="UP000220840"/>
    </source>
</evidence>
<dbReference type="GO" id="GO:0006508">
    <property type="term" value="P:proteolysis"/>
    <property type="evidence" value="ECO:0007669"/>
    <property type="project" value="UniProtKB-KW"/>
</dbReference>
<comment type="similarity">
    <text evidence="1 6">Belongs to the peptidase S8 family.</text>
</comment>
<dbReference type="CDD" id="cd07478">
    <property type="entry name" value="Peptidases_S8_CspA-like"/>
    <property type="match status" value="1"/>
</dbReference>
<sequence>MKRRIDCEKFLDENYQHYVIEYRGSFKEEISKLDYACGDAITETLGVIAVNQENLDRLRKDVPSIIFIEARSIYVLQQINPSEADNIKTIKINPYLNLTGRGVVVGLIDSGINYINQEFIREDNTSRILSIWDQTVQSKEKNDFYIGTEYLSEEINKAIEVYKSGGDPYSIVPSKDEMDHGTKMAGIIGARGYNGEMQGVANDCDFIAVKLLPSPSYKKTLRDNNITEVPVYSNSEILSAIEYLRKKYYELGRPMIVFFGVGSHEGSHDGYNITARFITSIASKAGIVFASGTGNSGDSEGHVTDFVKNVGGISTVELKISKAMKSLNFFILVGKPDRMSLNIIDPVGEELGFTSPRIYSIESKNFFLIDTNVKVECFDPENFTGHEVFAIDFTNIKEGIWKFQLRGEYITTGRYDIWLPDKTLLPEGTKFLKPNPYNTLTIPSTARRVVTVSHYDSINNSILASSGKGFNTNYLINPDIAAPGINILTTSGIDNKITTVSGSSAATAIVTGACCILIQWGMGDKRLRNIFSTQLRSKLIYGAEREKIYDYPNENIGYGKLDLEGVFNVFSGIHRNKQEYTEYYANKLFIRYPTNQIYLEERDIINGK</sequence>
<gene>
    <name evidence="8" type="ORF">CQ394_15290</name>
</gene>
<feature type="active site" description="Charge relay system" evidence="5 6">
    <location>
        <position position="504"/>
    </location>
</feature>
<keyword evidence="2 6" id="KW-0645">Protease</keyword>
<dbReference type="PANTHER" id="PTHR43806:SF11">
    <property type="entry name" value="CEREVISIN-RELATED"/>
    <property type="match status" value="1"/>
</dbReference>
<dbReference type="GO" id="GO:0004252">
    <property type="term" value="F:serine-type endopeptidase activity"/>
    <property type="evidence" value="ECO:0007669"/>
    <property type="project" value="UniProtKB-UniRule"/>
</dbReference>
<evidence type="ECO:0000256" key="5">
    <source>
        <dbReference type="PIRSR" id="PIRSR615500-1"/>
    </source>
</evidence>
<evidence type="ECO:0000256" key="3">
    <source>
        <dbReference type="ARBA" id="ARBA00022801"/>
    </source>
</evidence>
<accession>A0A2A7MDS8</accession>
<evidence type="ECO:0000259" key="7">
    <source>
        <dbReference type="Pfam" id="PF00082"/>
    </source>
</evidence>
<reference evidence="8 9" key="1">
    <citation type="submission" date="2017-10" db="EMBL/GenBank/DDBJ databases">
        <title>Effective Description of Clostridium neonatale sp. nov. linked to necrotizing enterocolitis in neonates and a clarification of species assignable to the genus Clostridium (Prazmowski 1880) emend. Lawson and Rainey 2016.</title>
        <authorList>
            <person name="Bernard K."/>
            <person name="Burdz T."/>
            <person name="Wiebe D."/>
            <person name="Balcewich B."/>
            <person name="Alfa M."/>
            <person name="Bernier A.-M."/>
        </authorList>
    </citation>
    <scope>NUCLEOTIDE SEQUENCE [LARGE SCALE GENOMIC DNA]</scope>
    <source>
        <strain evidence="8 9">LCDC99A005</strain>
    </source>
</reference>
<dbReference type="PROSITE" id="PS51892">
    <property type="entry name" value="SUBTILASE"/>
    <property type="match status" value="1"/>
</dbReference>
<proteinExistence type="inferred from homology"/>
<dbReference type="InterPro" id="IPR023827">
    <property type="entry name" value="Peptidase_S8_Asp-AS"/>
</dbReference>
<dbReference type="InterPro" id="IPR050131">
    <property type="entry name" value="Peptidase_S8_subtilisin-like"/>
</dbReference>
<keyword evidence="4 6" id="KW-0720">Serine protease</keyword>
<feature type="active site" description="Charge relay system" evidence="5 6">
    <location>
        <position position="109"/>
    </location>
</feature>
<evidence type="ECO:0000256" key="2">
    <source>
        <dbReference type="ARBA" id="ARBA00022670"/>
    </source>
</evidence>
<protein>
    <submittedName>
        <fullName evidence="8">Peptidase S8 and S53 subtilisin kexin sedolisin</fullName>
    </submittedName>
</protein>
<dbReference type="Gene3D" id="3.40.50.200">
    <property type="entry name" value="Peptidase S8/S53 domain"/>
    <property type="match status" value="1"/>
</dbReference>
<dbReference type="SUPFAM" id="SSF52743">
    <property type="entry name" value="Subtilisin-like"/>
    <property type="match status" value="1"/>
</dbReference>
<dbReference type="RefSeq" id="WP_058294169.1">
    <property type="nucleotide sequence ID" value="NZ_CAMRXJ010000102.1"/>
</dbReference>
<dbReference type="InterPro" id="IPR017310">
    <property type="entry name" value="Pept_S8A_subtilisin_clostridia"/>
</dbReference>
<dbReference type="STRING" id="137838.GCA_001458595_01292"/>
<feature type="active site" description="Charge relay system" evidence="5 6">
    <location>
        <position position="180"/>
    </location>
</feature>
<dbReference type="Pfam" id="PF00082">
    <property type="entry name" value="Peptidase_S8"/>
    <property type="match status" value="2"/>
</dbReference>
<dbReference type="Proteomes" id="UP000220840">
    <property type="component" value="Unassembled WGS sequence"/>
</dbReference>
<evidence type="ECO:0000256" key="1">
    <source>
        <dbReference type="ARBA" id="ARBA00011073"/>
    </source>
</evidence>
<evidence type="ECO:0000256" key="6">
    <source>
        <dbReference type="PROSITE-ProRule" id="PRU01240"/>
    </source>
</evidence>
<keyword evidence="3 6" id="KW-0378">Hydrolase</keyword>
<dbReference type="PIRSF" id="PIRSF037894">
    <property type="entry name" value="Subtilisin_rel_CspABC"/>
    <property type="match status" value="1"/>
</dbReference>
<dbReference type="EMBL" id="PDCJ01000002">
    <property type="protein sequence ID" value="PEG30002.1"/>
    <property type="molecule type" value="Genomic_DNA"/>
</dbReference>
<evidence type="ECO:0000313" key="8">
    <source>
        <dbReference type="EMBL" id="PEG30002.1"/>
    </source>
</evidence>
<comment type="caution">
    <text evidence="8">The sequence shown here is derived from an EMBL/GenBank/DDBJ whole genome shotgun (WGS) entry which is preliminary data.</text>
</comment>
<dbReference type="AlphaFoldDB" id="A0A2A7MDS8"/>
<evidence type="ECO:0000256" key="4">
    <source>
        <dbReference type="ARBA" id="ARBA00022825"/>
    </source>
</evidence>
<feature type="domain" description="Peptidase S8/S53" evidence="7">
    <location>
        <begin position="438"/>
        <end position="519"/>
    </location>
</feature>
<organism evidence="8 9">
    <name type="scientific">Clostridium neonatale</name>
    <dbReference type="NCBI Taxonomy" id="137838"/>
    <lineage>
        <taxon>Bacteria</taxon>
        <taxon>Bacillati</taxon>
        <taxon>Bacillota</taxon>
        <taxon>Clostridia</taxon>
        <taxon>Eubacteriales</taxon>
        <taxon>Clostridiaceae</taxon>
        <taxon>Clostridium</taxon>
    </lineage>
</organism>
<dbReference type="InterPro" id="IPR036852">
    <property type="entry name" value="Peptidase_S8/S53_dom_sf"/>
</dbReference>
<dbReference type="PRINTS" id="PR00723">
    <property type="entry name" value="SUBTILISIN"/>
</dbReference>
<dbReference type="InterPro" id="IPR034045">
    <property type="entry name" value="Pep_S8_CspA-like"/>
</dbReference>
<dbReference type="PANTHER" id="PTHR43806">
    <property type="entry name" value="PEPTIDASE S8"/>
    <property type="match status" value="1"/>
</dbReference>
<name>A0A2A7MDS8_9CLOT</name>